<evidence type="ECO:0000313" key="1">
    <source>
        <dbReference type="EMBL" id="ADH63550.1"/>
    </source>
</evidence>
<dbReference type="STRING" id="526227.Mesil_1665"/>
<dbReference type="HOGENOM" id="CLU_590266_0_0_0"/>
<organism evidence="1 2">
    <name type="scientific">Allomeiothermus silvanus (strain ATCC 700542 / DSM 9946 / NBRC 106475 / NCIMB 13440 / VI-R2)</name>
    <name type="common">Thermus silvanus</name>
    <dbReference type="NCBI Taxonomy" id="526227"/>
    <lineage>
        <taxon>Bacteria</taxon>
        <taxon>Thermotogati</taxon>
        <taxon>Deinococcota</taxon>
        <taxon>Deinococci</taxon>
        <taxon>Thermales</taxon>
        <taxon>Thermaceae</taxon>
        <taxon>Allomeiothermus</taxon>
    </lineage>
</organism>
<dbReference type="KEGG" id="msv:Mesil_1665"/>
<protein>
    <recommendedName>
        <fullName evidence="3">DUF5723 domain-containing protein</fullName>
    </recommendedName>
</protein>
<dbReference type="eggNOG" id="ENOG502ZB88">
    <property type="taxonomic scope" value="Bacteria"/>
</dbReference>
<keyword evidence="2" id="KW-1185">Reference proteome</keyword>
<gene>
    <name evidence="1" type="ordered locus">Mesil_1665</name>
</gene>
<evidence type="ECO:0000313" key="2">
    <source>
        <dbReference type="Proteomes" id="UP000001916"/>
    </source>
</evidence>
<dbReference type="AlphaFoldDB" id="D7BFJ7"/>
<dbReference type="EMBL" id="CP002042">
    <property type="protein sequence ID" value="ADH63550.1"/>
    <property type="molecule type" value="Genomic_DNA"/>
</dbReference>
<reference evidence="1 2" key="1">
    <citation type="journal article" date="2010" name="Stand. Genomic Sci.">
        <title>Complete genome sequence of Meiothermus silvanus type strain (VI-R2).</title>
        <authorList>
            <person name="Sikorski J."/>
            <person name="Tindall B.J."/>
            <person name="Lowry S."/>
            <person name="Lucas S."/>
            <person name="Nolan M."/>
            <person name="Copeland A."/>
            <person name="Glavina Del Rio T."/>
            <person name="Tice H."/>
            <person name="Cheng J.F."/>
            <person name="Han C."/>
            <person name="Pitluck S."/>
            <person name="Liolios K."/>
            <person name="Ivanova N."/>
            <person name="Mavromatis K."/>
            <person name="Mikhailova N."/>
            <person name="Pati A."/>
            <person name="Goodwin L."/>
            <person name="Chen A."/>
            <person name="Palaniappan K."/>
            <person name="Land M."/>
            <person name="Hauser L."/>
            <person name="Chang Y.J."/>
            <person name="Jeffries C.D."/>
            <person name="Rohde M."/>
            <person name="Goker M."/>
            <person name="Woyke T."/>
            <person name="Bristow J."/>
            <person name="Eisen J.A."/>
            <person name="Markowitz V."/>
            <person name="Hugenholtz P."/>
            <person name="Kyrpides N.C."/>
            <person name="Klenk H.P."/>
            <person name="Lapidus A."/>
        </authorList>
    </citation>
    <scope>NUCLEOTIDE SEQUENCE [LARGE SCALE GENOMIC DNA]</scope>
    <source>
        <strain evidence="2">ATCC 700542 / DSM 9946 / VI-R2</strain>
    </source>
</reference>
<dbReference type="Proteomes" id="UP000001916">
    <property type="component" value="Chromosome"/>
</dbReference>
<name>D7BFJ7_ALLS1</name>
<accession>D7BFJ7</accession>
<sequence length="452" mass="47475">MTMHRWFAFLFILFSLGLAPGLAQSVRTQGLGGLLLPGPEAARYNPAYAAYPAGNYGYPEGFRLPVGLLGFLRQSANPFNYFFNKEAFFDKTNGFDLLSFYDQLTYLDSFLLNPARSPDEVVFTLLPSGISITDGQGNPLRTNFSRGTGGSAPTSLTPPPLFNIPVPLGLPGLSLDLGFFLSTDGLRITPSDTLQRALATGKVDPNTEYSLTGNNNAQAGISLGMAYATALPPLPGLEGQLYGGVRGEGFYGLGYTEATATATARTDNQGQFDSNGTSYTTKLFYSYVGNGTGFGVRADVGLALDYPLGGGLLTVGLGVRNLVGFSRWQGSEVTQDSSGASSPPQPATRSSGGFSPAFYLNGAYKSPLEVGSLLVGADLLWEGAPSGHLGLEYGFGPARLRGGIGYQGGLVFGVGGGWQAEGFSLDTALTTHPAPFFGGWVYGLALSLGFSF</sequence>
<dbReference type="RefSeq" id="WP_013158112.1">
    <property type="nucleotide sequence ID" value="NC_014212.1"/>
</dbReference>
<evidence type="ECO:0008006" key="3">
    <source>
        <dbReference type="Google" id="ProtNLM"/>
    </source>
</evidence>
<proteinExistence type="predicted"/>